<organism evidence="3 4">
    <name type="scientific">Lutibacter flavus</name>
    <dbReference type="NCBI Taxonomy" id="691689"/>
    <lineage>
        <taxon>Bacteria</taxon>
        <taxon>Pseudomonadati</taxon>
        <taxon>Bacteroidota</taxon>
        <taxon>Flavobacteriia</taxon>
        <taxon>Flavobacteriales</taxon>
        <taxon>Flavobacteriaceae</taxon>
        <taxon>Lutibacter</taxon>
    </lineage>
</organism>
<dbReference type="Gene3D" id="4.10.1080.10">
    <property type="entry name" value="TSP type-3 repeat"/>
    <property type="match status" value="1"/>
</dbReference>
<dbReference type="Pfam" id="PF02412">
    <property type="entry name" value="TSP_3"/>
    <property type="match status" value="1"/>
</dbReference>
<dbReference type="RefSeq" id="WP_176420214.1">
    <property type="nucleotide sequence ID" value="NZ_FZNX01000001.1"/>
</dbReference>
<feature type="non-terminal residue" evidence="3">
    <location>
        <position position="1"/>
    </location>
</feature>
<evidence type="ECO:0000256" key="2">
    <source>
        <dbReference type="SAM" id="MobiDB-lite"/>
    </source>
</evidence>
<dbReference type="InterPro" id="IPR003367">
    <property type="entry name" value="Thrombospondin_3-like_rpt"/>
</dbReference>
<sequence length="130" mass="15133">TPNADQANYDGDDEGDACDDDDDNDGVRDSRDNYPYSNTREYFNFGDCDLDIENQFSRNGSTMVDQINSLIEEINEQYDGENWDELHSDFMRELAKLTYMWRKDRLITRSERSAISSCGRNSEIPYLDIN</sequence>
<dbReference type="GO" id="GO:0007155">
    <property type="term" value="P:cell adhesion"/>
    <property type="evidence" value="ECO:0007669"/>
    <property type="project" value="InterPro"/>
</dbReference>
<evidence type="ECO:0000313" key="4">
    <source>
        <dbReference type="Proteomes" id="UP000198412"/>
    </source>
</evidence>
<evidence type="ECO:0000313" key="3">
    <source>
        <dbReference type="EMBL" id="SNR32869.1"/>
    </source>
</evidence>
<keyword evidence="4" id="KW-1185">Reference proteome</keyword>
<reference evidence="4" key="1">
    <citation type="submission" date="2017-06" db="EMBL/GenBank/DDBJ databases">
        <authorList>
            <person name="Varghese N."/>
            <person name="Submissions S."/>
        </authorList>
    </citation>
    <scope>NUCLEOTIDE SEQUENCE [LARGE SCALE GENOMIC DNA]</scope>
    <source>
        <strain evidence="4">DSM 27993</strain>
    </source>
</reference>
<feature type="region of interest" description="Disordered" evidence="2">
    <location>
        <begin position="1"/>
        <end position="35"/>
    </location>
</feature>
<keyword evidence="1" id="KW-0732">Signal</keyword>
<accession>A0A238VH82</accession>
<evidence type="ECO:0000256" key="1">
    <source>
        <dbReference type="ARBA" id="ARBA00022729"/>
    </source>
</evidence>
<dbReference type="GO" id="GO:0005509">
    <property type="term" value="F:calcium ion binding"/>
    <property type="evidence" value="ECO:0007669"/>
    <property type="project" value="InterPro"/>
</dbReference>
<protein>
    <submittedName>
        <fullName evidence="3">Thrombospondin type 3 repeat-containing protein</fullName>
    </submittedName>
</protein>
<proteinExistence type="predicted"/>
<dbReference type="SUPFAM" id="SSF103647">
    <property type="entry name" value="TSP type-3 repeat"/>
    <property type="match status" value="1"/>
</dbReference>
<dbReference type="InterPro" id="IPR028974">
    <property type="entry name" value="TSP_type-3_rpt"/>
</dbReference>
<feature type="compositionally biased region" description="Acidic residues" evidence="2">
    <location>
        <begin position="10"/>
        <end position="24"/>
    </location>
</feature>
<dbReference type="Proteomes" id="UP000198412">
    <property type="component" value="Unassembled WGS sequence"/>
</dbReference>
<dbReference type="AlphaFoldDB" id="A0A238VH82"/>
<dbReference type="EMBL" id="FZNX01000001">
    <property type="protein sequence ID" value="SNR32869.1"/>
    <property type="molecule type" value="Genomic_DNA"/>
</dbReference>
<name>A0A238VH82_9FLAO</name>
<gene>
    <name evidence="3" type="ORF">SAMN04488111_0381</name>
</gene>